<dbReference type="AlphaFoldDB" id="A0A1R1YE40"/>
<name>A0A1R1YE40_9FUNG</name>
<sequence length="146" mass="16606">MLIPVKSKGMCQTNTQLIYFKLKELEFKINSDKSSNTPSQQITYLKKSFRTRSVHIELIYIDNDAEKTCSRETIFREAPAYVMNISLALFRDTGSIPPLVLWIMVLDTVENAYQNKGTVFSVLIIETKDCCGTIGVVILRKLGYTV</sequence>
<keyword evidence="2" id="KW-1185">Reference proteome</keyword>
<proteinExistence type="predicted"/>
<dbReference type="EMBL" id="LSSM01001691">
    <property type="protein sequence ID" value="OMJ25167.1"/>
    <property type="molecule type" value="Genomic_DNA"/>
</dbReference>
<gene>
    <name evidence="1" type="ORF">AYI69_g4383</name>
</gene>
<evidence type="ECO:0000313" key="2">
    <source>
        <dbReference type="Proteomes" id="UP000187429"/>
    </source>
</evidence>
<organism evidence="1 2">
    <name type="scientific">Smittium culicis</name>
    <dbReference type="NCBI Taxonomy" id="133412"/>
    <lineage>
        <taxon>Eukaryota</taxon>
        <taxon>Fungi</taxon>
        <taxon>Fungi incertae sedis</taxon>
        <taxon>Zoopagomycota</taxon>
        <taxon>Kickxellomycotina</taxon>
        <taxon>Harpellomycetes</taxon>
        <taxon>Harpellales</taxon>
        <taxon>Legeriomycetaceae</taxon>
        <taxon>Smittium</taxon>
    </lineage>
</organism>
<accession>A0A1R1YE40</accession>
<dbReference type="Proteomes" id="UP000187429">
    <property type="component" value="Unassembled WGS sequence"/>
</dbReference>
<reference evidence="2" key="1">
    <citation type="submission" date="2017-01" db="EMBL/GenBank/DDBJ databases">
        <authorList>
            <person name="Wang Y."/>
            <person name="White M."/>
            <person name="Kvist S."/>
            <person name="Moncalvo J.-M."/>
        </authorList>
    </citation>
    <scope>NUCLEOTIDE SEQUENCE [LARGE SCALE GENOMIC DNA]</scope>
    <source>
        <strain evidence="2">ID-206-W2</strain>
    </source>
</reference>
<comment type="caution">
    <text evidence="1">The sequence shown here is derived from an EMBL/GenBank/DDBJ whole genome shotgun (WGS) entry which is preliminary data.</text>
</comment>
<protein>
    <submittedName>
        <fullName evidence="1">Uncharacterized protein</fullName>
    </submittedName>
</protein>
<evidence type="ECO:0000313" key="1">
    <source>
        <dbReference type="EMBL" id="OMJ25167.1"/>
    </source>
</evidence>